<keyword evidence="7" id="KW-0472">Membrane</keyword>
<dbReference type="Proteomes" id="UP000005384">
    <property type="component" value="Unassembled WGS sequence"/>
</dbReference>
<evidence type="ECO:0000313" key="10">
    <source>
        <dbReference type="Proteomes" id="UP000005384"/>
    </source>
</evidence>
<dbReference type="InterPro" id="IPR036286">
    <property type="entry name" value="LexA/Signal_pep-like_sf"/>
</dbReference>
<dbReference type="PANTHER" id="PTHR43390">
    <property type="entry name" value="SIGNAL PEPTIDASE I"/>
    <property type="match status" value="1"/>
</dbReference>
<evidence type="ECO:0000256" key="5">
    <source>
        <dbReference type="ARBA" id="ARBA00022801"/>
    </source>
</evidence>
<evidence type="ECO:0000256" key="7">
    <source>
        <dbReference type="RuleBase" id="RU362042"/>
    </source>
</evidence>
<feature type="active site" evidence="6">
    <location>
        <position position="120"/>
    </location>
</feature>
<dbReference type="InterPro" id="IPR019757">
    <property type="entry name" value="Pept_S26A_signal_pept_1_Lys-AS"/>
</dbReference>
<comment type="caution">
    <text evidence="9">The sequence shown here is derived from an EMBL/GenBank/DDBJ whole genome shotgun (WGS) entry which is preliminary data.</text>
</comment>
<sequence length="251" mass="28640">METIERRGTSRRYKGKSSGITYRKCSHFRRTRFGGFEEEQVICYLWDIVKALETEPDTAAEQNADLKKQMRQRIRVEMRRYFASHKRRNVKILAGALSILLCVACLFGFVIGIDRVAGTSMYPYLNDNDWIVYSRIAGEIRRNDVVVFEKNGETMIKRVVGLPGEQVEINREGNQVVVNGEQIREEYVTITEPVAGASQDMASPTQVIMNGQYLVLGDNRVESVDSRDRNIGTVPSEDVLGKVIWIIRNGR</sequence>
<feature type="domain" description="Peptidase S26" evidence="8">
    <location>
        <begin position="96"/>
        <end position="246"/>
    </location>
</feature>
<dbReference type="Pfam" id="PF10502">
    <property type="entry name" value="Peptidase_S26"/>
    <property type="match status" value="1"/>
</dbReference>
<dbReference type="GO" id="GO:0005886">
    <property type="term" value="C:plasma membrane"/>
    <property type="evidence" value="ECO:0007669"/>
    <property type="project" value="UniProtKB-SubCell"/>
</dbReference>
<dbReference type="OrthoDB" id="9802919at2"/>
<comment type="similarity">
    <text evidence="3 7">Belongs to the peptidase S26 family.</text>
</comment>
<evidence type="ECO:0000313" key="9">
    <source>
        <dbReference type="EMBL" id="EHI58471.1"/>
    </source>
</evidence>
<gene>
    <name evidence="9" type="ORF">HMPREF9473_03529</name>
</gene>
<evidence type="ECO:0000259" key="8">
    <source>
        <dbReference type="Pfam" id="PF10502"/>
    </source>
</evidence>
<proteinExistence type="inferred from homology"/>
<dbReference type="InterPro" id="IPR000223">
    <property type="entry name" value="Pept_S26A_signal_pept_1"/>
</dbReference>
<dbReference type="RefSeq" id="WP_006781519.1">
    <property type="nucleotide sequence ID" value="NZ_CP040506.1"/>
</dbReference>
<reference evidence="9 10" key="1">
    <citation type="submission" date="2011-08" db="EMBL/GenBank/DDBJ databases">
        <title>The Genome Sequence of Clostridium hathewayi WAL-18680.</title>
        <authorList>
            <consortium name="The Broad Institute Genome Sequencing Platform"/>
            <person name="Earl A."/>
            <person name="Ward D."/>
            <person name="Feldgarden M."/>
            <person name="Gevers D."/>
            <person name="Finegold S.M."/>
            <person name="Summanen P.H."/>
            <person name="Molitoris D.R."/>
            <person name="Song M."/>
            <person name="Daigneault M."/>
            <person name="Allen-Vercoe E."/>
            <person name="Young S.K."/>
            <person name="Zeng Q."/>
            <person name="Gargeya S."/>
            <person name="Fitzgerald M."/>
            <person name="Haas B."/>
            <person name="Abouelleil A."/>
            <person name="Alvarado L."/>
            <person name="Arachchi H.M."/>
            <person name="Berlin A."/>
            <person name="Brown A."/>
            <person name="Chapman S.B."/>
            <person name="Chen Z."/>
            <person name="Dunbar C."/>
            <person name="Freedman E."/>
            <person name="Gearin G."/>
            <person name="Gellesch M."/>
            <person name="Goldberg J."/>
            <person name="Griggs A."/>
            <person name="Gujja S."/>
            <person name="Heiman D."/>
            <person name="Howarth C."/>
            <person name="Larson L."/>
            <person name="Lui A."/>
            <person name="MacDonald P.J.P."/>
            <person name="Montmayeur A."/>
            <person name="Murphy C."/>
            <person name="Neiman D."/>
            <person name="Pearson M."/>
            <person name="Priest M."/>
            <person name="Roberts A."/>
            <person name="Saif S."/>
            <person name="Shea T."/>
            <person name="Shenoy N."/>
            <person name="Sisk P."/>
            <person name="Stolte C."/>
            <person name="Sykes S."/>
            <person name="Wortman J."/>
            <person name="Nusbaum C."/>
            <person name="Birren B."/>
        </authorList>
    </citation>
    <scope>NUCLEOTIDE SEQUENCE [LARGE SCALE GENOMIC DNA]</scope>
    <source>
        <strain evidence="9 10">WAL-18680</strain>
    </source>
</reference>
<dbReference type="PROSITE" id="PS00760">
    <property type="entry name" value="SPASE_I_2"/>
    <property type="match status" value="1"/>
</dbReference>
<keyword evidence="5 7" id="KW-0378">Hydrolase</keyword>
<dbReference type="GO" id="GO:0006465">
    <property type="term" value="P:signal peptide processing"/>
    <property type="evidence" value="ECO:0007669"/>
    <property type="project" value="InterPro"/>
</dbReference>
<dbReference type="AlphaFoldDB" id="G5IJ51"/>
<evidence type="ECO:0000256" key="1">
    <source>
        <dbReference type="ARBA" id="ARBA00000677"/>
    </source>
</evidence>
<feature type="active site" evidence="6">
    <location>
        <position position="157"/>
    </location>
</feature>
<keyword evidence="7" id="KW-0812">Transmembrane</keyword>
<keyword evidence="7" id="KW-0645">Protease</keyword>
<evidence type="ECO:0000256" key="2">
    <source>
        <dbReference type="ARBA" id="ARBA00004401"/>
    </source>
</evidence>
<dbReference type="PATRIC" id="fig|742737.3.peg.3507"/>
<comment type="subcellular location">
    <subcellularLocation>
        <location evidence="2">Cell membrane</location>
        <topology evidence="2">Single-pass type II membrane protein</topology>
    </subcellularLocation>
    <subcellularLocation>
        <location evidence="7">Membrane</location>
        <topology evidence="7">Single-pass type II membrane protein</topology>
    </subcellularLocation>
</comment>
<dbReference type="SUPFAM" id="SSF51306">
    <property type="entry name" value="LexA/Signal peptidase"/>
    <property type="match status" value="1"/>
</dbReference>
<dbReference type="CDD" id="cd06530">
    <property type="entry name" value="S26_SPase_I"/>
    <property type="match status" value="1"/>
</dbReference>
<keyword evidence="10" id="KW-1185">Reference proteome</keyword>
<evidence type="ECO:0000256" key="6">
    <source>
        <dbReference type="PIRSR" id="PIRSR600223-1"/>
    </source>
</evidence>
<dbReference type="PRINTS" id="PR00727">
    <property type="entry name" value="LEADERPTASE"/>
</dbReference>
<dbReference type="Gene3D" id="2.10.109.10">
    <property type="entry name" value="Umud Fragment, subunit A"/>
    <property type="match status" value="1"/>
</dbReference>
<organism evidence="9 10">
    <name type="scientific">Hungatella hathewayi WAL-18680</name>
    <dbReference type="NCBI Taxonomy" id="742737"/>
    <lineage>
        <taxon>Bacteria</taxon>
        <taxon>Bacillati</taxon>
        <taxon>Bacillota</taxon>
        <taxon>Clostridia</taxon>
        <taxon>Lachnospirales</taxon>
        <taxon>Lachnospiraceae</taxon>
        <taxon>Hungatella</taxon>
    </lineage>
</organism>
<dbReference type="PROSITE" id="PS00761">
    <property type="entry name" value="SPASE_I_3"/>
    <property type="match status" value="1"/>
</dbReference>
<name>G5IJ51_9FIRM</name>
<dbReference type="InterPro" id="IPR019758">
    <property type="entry name" value="Pept_S26A_signal_pept_1_CS"/>
</dbReference>
<dbReference type="NCBIfam" id="TIGR02227">
    <property type="entry name" value="sigpep_I_bact"/>
    <property type="match status" value="1"/>
</dbReference>
<comment type="catalytic activity">
    <reaction evidence="1 7">
        <text>Cleavage of hydrophobic, N-terminal signal or leader sequences from secreted and periplasmic proteins.</text>
        <dbReference type="EC" id="3.4.21.89"/>
    </reaction>
</comment>
<evidence type="ECO:0000256" key="3">
    <source>
        <dbReference type="ARBA" id="ARBA00009370"/>
    </source>
</evidence>
<accession>G5IJ51</accession>
<dbReference type="GO" id="GO:0004252">
    <property type="term" value="F:serine-type endopeptidase activity"/>
    <property type="evidence" value="ECO:0007669"/>
    <property type="project" value="InterPro"/>
</dbReference>
<protein>
    <recommendedName>
        <fullName evidence="4 7">Signal peptidase I</fullName>
        <ecNumber evidence="4 7">3.4.21.89</ecNumber>
    </recommendedName>
</protein>
<evidence type="ECO:0000256" key="4">
    <source>
        <dbReference type="ARBA" id="ARBA00013208"/>
    </source>
</evidence>
<dbReference type="PANTHER" id="PTHR43390:SF1">
    <property type="entry name" value="CHLOROPLAST PROCESSING PEPTIDASE"/>
    <property type="match status" value="1"/>
</dbReference>
<feature type="transmembrane region" description="Helical" evidence="7">
    <location>
        <begin position="92"/>
        <end position="113"/>
    </location>
</feature>
<dbReference type="HOGENOM" id="CLU_028723_5_2_9"/>
<keyword evidence="7" id="KW-1133">Transmembrane helix</keyword>
<dbReference type="InterPro" id="IPR019533">
    <property type="entry name" value="Peptidase_S26"/>
</dbReference>
<dbReference type="EMBL" id="ADLN01000097">
    <property type="protein sequence ID" value="EHI58471.1"/>
    <property type="molecule type" value="Genomic_DNA"/>
</dbReference>
<dbReference type="GO" id="GO:0009003">
    <property type="term" value="F:signal peptidase activity"/>
    <property type="evidence" value="ECO:0007669"/>
    <property type="project" value="UniProtKB-EC"/>
</dbReference>
<dbReference type="EC" id="3.4.21.89" evidence="4 7"/>